<evidence type="ECO:0000313" key="2">
    <source>
        <dbReference type="EMBL" id="TNU73247.1"/>
    </source>
</evidence>
<reference evidence="2 3" key="1">
    <citation type="submission" date="2019-06" db="EMBL/GenBank/DDBJ databases">
        <title>Draft genome sequence of Miniimonas arenae KCTC 19750T isolated from sea sand.</title>
        <authorList>
            <person name="Park S.-J."/>
        </authorList>
    </citation>
    <scope>NUCLEOTIDE SEQUENCE [LARGE SCALE GENOMIC DNA]</scope>
    <source>
        <strain evidence="2 3">KCTC 19750</strain>
    </source>
</reference>
<proteinExistence type="predicted"/>
<dbReference type="AlphaFoldDB" id="A0A5C5BAP0"/>
<dbReference type="Proteomes" id="UP000313849">
    <property type="component" value="Unassembled WGS sequence"/>
</dbReference>
<dbReference type="RefSeq" id="WP_281285378.1">
    <property type="nucleotide sequence ID" value="NZ_VENP01000055.1"/>
</dbReference>
<dbReference type="GO" id="GO:0005975">
    <property type="term" value="P:carbohydrate metabolic process"/>
    <property type="evidence" value="ECO:0007669"/>
    <property type="project" value="UniProtKB-ARBA"/>
</dbReference>
<dbReference type="Pfam" id="PF08329">
    <property type="entry name" value="ChitinaseA_N"/>
    <property type="match status" value="1"/>
</dbReference>
<feature type="non-terminal residue" evidence="2">
    <location>
        <position position="1"/>
    </location>
</feature>
<dbReference type="InterPro" id="IPR013783">
    <property type="entry name" value="Ig-like_fold"/>
</dbReference>
<name>A0A5C5BAP0_9MICO</name>
<feature type="domain" description="Chitinase A N-terminal" evidence="1">
    <location>
        <begin position="7"/>
        <end position="79"/>
    </location>
</feature>
<keyword evidence="2" id="KW-0378">Hydrolase</keyword>
<dbReference type="EMBL" id="VENP01000055">
    <property type="protein sequence ID" value="TNU73247.1"/>
    <property type="molecule type" value="Genomic_DNA"/>
</dbReference>
<dbReference type="InterPro" id="IPR014756">
    <property type="entry name" value="Ig_E-set"/>
</dbReference>
<evidence type="ECO:0000313" key="3">
    <source>
        <dbReference type="Proteomes" id="UP000313849"/>
    </source>
</evidence>
<keyword evidence="3" id="KW-1185">Reference proteome</keyword>
<accession>A0A5C5BAP0</accession>
<organism evidence="2 3">
    <name type="scientific">Miniimonas arenae</name>
    <dbReference type="NCBI Taxonomy" id="676201"/>
    <lineage>
        <taxon>Bacteria</taxon>
        <taxon>Bacillati</taxon>
        <taxon>Actinomycetota</taxon>
        <taxon>Actinomycetes</taxon>
        <taxon>Micrococcales</taxon>
        <taxon>Beutenbergiaceae</taxon>
        <taxon>Miniimonas</taxon>
    </lineage>
</organism>
<gene>
    <name evidence="2" type="ORF">FH969_12275</name>
</gene>
<dbReference type="SUPFAM" id="SSF81296">
    <property type="entry name" value="E set domains"/>
    <property type="match status" value="1"/>
</dbReference>
<dbReference type="GO" id="GO:0004568">
    <property type="term" value="F:chitinase activity"/>
    <property type="evidence" value="ECO:0007669"/>
    <property type="project" value="InterPro"/>
</dbReference>
<dbReference type="InterPro" id="IPR013540">
    <property type="entry name" value="ChitinaseA_N"/>
</dbReference>
<keyword evidence="2" id="KW-0326">Glycosidase</keyword>
<comment type="caution">
    <text evidence="2">The sequence shown here is derived from an EMBL/GenBank/DDBJ whole genome shotgun (WGS) entry which is preliminary data.</text>
</comment>
<sequence>DRDGRFTLTANMWWGTNATSYRFLEGDTVIAEGPLTAATPHAQSASTTVTGATRGQHTYRVELTNAAGSTVSAPVTVSVR</sequence>
<dbReference type="Gene3D" id="2.60.40.10">
    <property type="entry name" value="Immunoglobulins"/>
    <property type="match status" value="1"/>
</dbReference>
<dbReference type="GO" id="GO:0006032">
    <property type="term" value="P:chitin catabolic process"/>
    <property type="evidence" value="ECO:0007669"/>
    <property type="project" value="InterPro"/>
</dbReference>
<protein>
    <submittedName>
        <fullName evidence="2">Endo-1,4-beta-glycosidase</fullName>
    </submittedName>
</protein>
<evidence type="ECO:0000259" key="1">
    <source>
        <dbReference type="Pfam" id="PF08329"/>
    </source>
</evidence>